<dbReference type="NCBIfam" id="NF009314">
    <property type="entry name" value="PRK12674.1-2"/>
    <property type="match status" value="1"/>
</dbReference>
<dbReference type="Pfam" id="PF03334">
    <property type="entry name" value="PhaG_MnhG_YufB"/>
    <property type="match status" value="1"/>
</dbReference>
<comment type="subcellular location">
    <subcellularLocation>
        <location evidence="1">Membrane</location>
        <topology evidence="1">Multi-pass membrane protein</topology>
    </subcellularLocation>
</comment>
<dbReference type="Proteomes" id="UP000242662">
    <property type="component" value="Unassembled WGS sequence"/>
</dbReference>
<keyword evidence="3" id="KW-0813">Transport</keyword>
<dbReference type="GO" id="GO:0016020">
    <property type="term" value="C:membrane"/>
    <property type="evidence" value="ECO:0007669"/>
    <property type="project" value="UniProtKB-SubCell"/>
</dbReference>
<evidence type="ECO:0000256" key="3">
    <source>
        <dbReference type="ARBA" id="ARBA00022449"/>
    </source>
</evidence>
<dbReference type="GO" id="GO:0015385">
    <property type="term" value="F:sodium:proton antiporter activity"/>
    <property type="evidence" value="ECO:0007669"/>
    <property type="project" value="TreeGrafter"/>
</dbReference>
<dbReference type="AlphaFoldDB" id="A0A1G6KEN6"/>
<evidence type="ECO:0000313" key="7">
    <source>
        <dbReference type="Proteomes" id="UP000242662"/>
    </source>
</evidence>
<organism evidence="6 7">
    <name type="scientific">Shouchella lonarensis</name>
    <dbReference type="NCBI Taxonomy" id="1464122"/>
    <lineage>
        <taxon>Bacteria</taxon>
        <taxon>Bacillati</taxon>
        <taxon>Bacillota</taxon>
        <taxon>Bacilli</taxon>
        <taxon>Bacillales</taxon>
        <taxon>Bacillaceae</taxon>
        <taxon>Shouchella</taxon>
    </lineage>
</organism>
<keyword evidence="7" id="KW-1185">Reference proteome</keyword>
<feature type="transmembrane region" description="Helical" evidence="5">
    <location>
        <begin position="6"/>
        <end position="30"/>
    </location>
</feature>
<proteinExistence type="inferred from homology"/>
<dbReference type="NCBIfam" id="TIGR01300">
    <property type="entry name" value="CPA3_mnhG_phaG"/>
    <property type="match status" value="1"/>
</dbReference>
<name>A0A1G6KEN6_9BACI</name>
<sequence length="123" mass="13784">MTVIEWVIIVLVIVGSLFGLLTAVGIIRFPDVYSRLHATGKNATFGVMMIMTATFLHFLIHHGQFIGKVLLTILFVFMTVPISALEISRSAYRTGIPLHPSSTRDEMAPYYATKRKKQQQSSE</sequence>
<reference evidence="7" key="1">
    <citation type="submission" date="2016-09" db="EMBL/GenBank/DDBJ databases">
        <authorList>
            <person name="Varghese N."/>
            <person name="Submissions S."/>
        </authorList>
    </citation>
    <scope>NUCLEOTIDE SEQUENCE [LARGE SCALE GENOMIC DNA]</scope>
    <source>
        <strain evidence="7">25nlg</strain>
    </source>
</reference>
<keyword evidence="3" id="KW-0050">Antiport</keyword>
<dbReference type="STRING" id="1464122.SAMN05421737_1075"/>
<feature type="region of interest" description="Disordered" evidence="4">
    <location>
        <begin position="97"/>
        <end position="123"/>
    </location>
</feature>
<keyword evidence="5" id="KW-0472">Membrane</keyword>
<keyword evidence="5" id="KW-1133">Transmembrane helix</keyword>
<dbReference type="OrthoDB" id="9806575at2"/>
<evidence type="ECO:0000313" key="6">
    <source>
        <dbReference type="EMBL" id="SDC29480.1"/>
    </source>
</evidence>
<feature type="transmembrane region" description="Helical" evidence="5">
    <location>
        <begin position="66"/>
        <end position="85"/>
    </location>
</feature>
<evidence type="ECO:0000256" key="2">
    <source>
        <dbReference type="ARBA" id="ARBA00008404"/>
    </source>
</evidence>
<dbReference type="InterPro" id="IPR005133">
    <property type="entry name" value="PhaG_MnhG_YufB"/>
</dbReference>
<keyword evidence="5" id="KW-0812">Transmembrane</keyword>
<dbReference type="EMBL" id="FMYM01000007">
    <property type="protein sequence ID" value="SDC29480.1"/>
    <property type="molecule type" value="Genomic_DNA"/>
</dbReference>
<comment type="similarity">
    <text evidence="2">Belongs to the CPA3 antiporters (TC 2.A.63) subunit G family.</text>
</comment>
<evidence type="ECO:0000256" key="4">
    <source>
        <dbReference type="SAM" id="MobiDB-lite"/>
    </source>
</evidence>
<accession>A0A1G6KEN6</accession>
<protein>
    <submittedName>
        <fullName evidence="6">Multisubunit sodium/proton antiporter, MrpG subunit</fullName>
    </submittedName>
</protein>
<feature type="compositionally biased region" description="Basic residues" evidence="4">
    <location>
        <begin position="113"/>
        <end position="123"/>
    </location>
</feature>
<evidence type="ECO:0000256" key="1">
    <source>
        <dbReference type="ARBA" id="ARBA00004141"/>
    </source>
</evidence>
<dbReference type="PANTHER" id="PTHR34703:SF1">
    <property type="entry name" value="ANTIPORTER SUBUNIT MNHG2-RELATED"/>
    <property type="match status" value="1"/>
</dbReference>
<evidence type="ECO:0000256" key="5">
    <source>
        <dbReference type="SAM" id="Phobius"/>
    </source>
</evidence>
<dbReference type="PANTHER" id="PTHR34703">
    <property type="entry name" value="ANTIPORTER SUBUNIT MNHG2-RELATED"/>
    <property type="match status" value="1"/>
</dbReference>
<gene>
    <name evidence="6" type="ORF">SAMN05421737_1075</name>
</gene>
<feature type="transmembrane region" description="Helical" evidence="5">
    <location>
        <begin position="42"/>
        <end position="60"/>
    </location>
</feature>